<gene>
    <name evidence="2" type="ORF">SAMN05443661_12532</name>
</gene>
<dbReference type="Proteomes" id="UP000182829">
    <property type="component" value="Unassembled WGS sequence"/>
</dbReference>
<protein>
    <submittedName>
        <fullName evidence="2">Uncharacterized protein</fullName>
    </submittedName>
</protein>
<proteinExistence type="predicted"/>
<accession>A0A1I3QWI3</accession>
<evidence type="ECO:0000313" key="3">
    <source>
        <dbReference type="Proteomes" id="UP000182829"/>
    </source>
</evidence>
<feature type="compositionally biased region" description="Basic and acidic residues" evidence="1">
    <location>
        <begin position="22"/>
        <end position="35"/>
    </location>
</feature>
<evidence type="ECO:0000256" key="1">
    <source>
        <dbReference type="SAM" id="MobiDB-lite"/>
    </source>
</evidence>
<feature type="region of interest" description="Disordered" evidence="1">
    <location>
        <begin position="1"/>
        <end position="35"/>
    </location>
</feature>
<organism evidence="2 3">
    <name type="scientific">Natronobacterium gregoryi</name>
    <dbReference type="NCBI Taxonomy" id="44930"/>
    <lineage>
        <taxon>Archaea</taxon>
        <taxon>Methanobacteriati</taxon>
        <taxon>Methanobacteriota</taxon>
        <taxon>Stenosarchaea group</taxon>
        <taxon>Halobacteria</taxon>
        <taxon>Halobacteriales</taxon>
        <taxon>Natrialbaceae</taxon>
        <taxon>Natronobacterium</taxon>
    </lineage>
</organism>
<name>A0A1I3QWI3_9EURY</name>
<dbReference type="AlphaFoldDB" id="A0A1I3QWI3"/>
<reference evidence="2 3" key="1">
    <citation type="submission" date="2016-10" db="EMBL/GenBank/DDBJ databases">
        <authorList>
            <person name="de Groot N.N."/>
        </authorList>
    </citation>
    <scope>NUCLEOTIDE SEQUENCE [LARGE SCALE GENOMIC DNA]</scope>
    <source>
        <strain evidence="2 3">SP2</strain>
    </source>
</reference>
<feature type="region of interest" description="Disordered" evidence="1">
    <location>
        <begin position="78"/>
        <end position="99"/>
    </location>
</feature>
<sequence length="99" mass="10106">MSPGCSKSRQSGSNARAARPASRGDTDDRLEAEFPAAIDERADRVERALVPGVVGEDGVGTCRGDGFARDRAQAGVFAADGGLGDDGKVDGVSDQLQVG</sequence>
<evidence type="ECO:0000313" key="2">
    <source>
        <dbReference type="EMBL" id="SFJ37842.1"/>
    </source>
</evidence>
<feature type="compositionally biased region" description="Polar residues" evidence="1">
    <location>
        <begin position="1"/>
        <end position="14"/>
    </location>
</feature>
<dbReference type="EMBL" id="FORO01000025">
    <property type="protein sequence ID" value="SFJ37842.1"/>
    <property type="molecule type" value="Genomic_DNA"/>
</dbReference>